<dbReference type="Proteomes" id="UP000887116">
    <property type="component" value="Unassembled WGS sequence"/>
</dbReference>
<dbReference type="EMBL" id="BMAO01011486">
    <property type="protein sequence ID" value="GFQ74053.1"/>
    <property type="molecule type" value="Genomic_DNA"/>
</dbReference>
<reference evidence="1" key="1">
    <citation type="submission" date="2020-07" db="EMBL/GenBank/DDBJ databases">
        <title>Multicomponent nature underlies the extraordinary mechanical properties of spider dragline silk.</title>
        <authorList>
            <person name="Kono N."/>
            <person name="Nakamura H."/>
            <person name="Mori M."/>
            <person name="Yoshida Y."/>
            <person name="Ohtoshi R."/>
            <person name="Malay A.D."/>
            <person name="Moran D.A.P."/>
            <person name="Tomita M."/>
            <person name="Numata K."/>
            <person name="Arakawa K."/>
        </authorList>
    </citation>
    <scope>NUCLEOTIDE SEQUENCE</scope>
</reference>
<comment type="caution">
    <text evidence="1">The sequence shown here is derived from an EMBL/GenBank/DDBJ whole genome shotgun (WGS) entry which is preliminary data.</text>
</comment>
<proteinExistence type="predicted"/>
<protein>
    <submittedName>
        <fullName evidence="1">Uncharacterized protein</fullName>
    </submittedName>
</protein>
<dbReference type="AlphaFoldDB" id="A0A8X6G4H4"/>
<evidence type="ECO:0000313" key="2">
    <source>
        <dbReference type="Proteomes" id="UP000887116"/>
    </source>
</evidence>
<evidence type="ECO:0000313" key="1">
    <source>
        <dbReference type="EMBL" id="GFQ74053.1"/>
    </source>
</evidence>
<keyword evidence="2" id="KW-1185">Reference proteome</keyword>
<accession>A0A8X6G4H4</accession>
<gene>
    <name evidence="1" type="ORF">TNCT_580081</name>
</gene>
<name>A0A8X6G4H4_TRICU</name>
<sequence length="107" mass="12231">MYIRVCKGLCAHPISILSLAAHSCCHECMSRLTSEQMNHFTNQDLKNMHLAYEAAELGKFTKTDVLTEEFHSTKCLHVYLVISVNIRSMSSNMHDMGRRQLTWTGKV</sequence>
<organism evidence="1 2">
    <name type="scientific">Trichonephila clavata</name>
    <name type="common">Joro spider</name>
    <name type="synonym">Nephila clavata</name>
    <dbReference type="NCBI Taxonomy" id="2740835"/>
    <lineage>
        <taxon>Eukaryota</taxon>
        <taxon>Metazoa</taxon>
        <taxon>Ecdysozoa</taxon>
        <taxon>Arthropoda</taxon>
        <taxon>Chelicerata</taxon>
        <taxon>Arachnida</taxon>
        <taxon>Araneae</taxon>
        <taxon>Araneomorphae</taxon>
        <taxon>Entelegynae</taxon>
        <taxon>Araneoidea</taxon>
        <taxon>Nephilidae</taxon>
        <taxon>Trichonephila</taxon>
    </lineage>
</organism>
<dbReference type="OrthoDB" id="10538514at2759"/>